<dbReference type="EMBL" id="WPIK01000016">
    <property type="protein sequence ID" value="MVN23029.1"/>
    <property type="molecule type" value="Genomic_DNA"/>
</dbReference>
<sequence length="102" mass="10845">MHNRIKKLLVIAVLAAFTVNESMAQSGVTGINAANSTLRTYIDPVSDLTLAIGAVVGIIGGIIVFMKWNSGDKEISKDVMSWGGSCIFLLLVSVIIKSFFGV</sequence>
<gene>
    <name evidence="3" type="ORF">GO621_15995</name>
</gene>
<evidence type="ECO:0000313" key="4">
    <source>
        <dbReference type="Proteomes" id="UP000462014"/>
    </source>
</evidence>
<proteinExistence type="predicted"/>
<reference evidence="3 4" key="1">
    <citation type="submission" date="2019-12" db="EMBL/GenBank/DDBJ databases">
        <title>Mucilaginibacter sp. HMF7410 genome sequencing and assembly.</title>
        <authorList>
            <person name="Kang H."/>
            <person name="Cha I."/>
            <person name="Kim H."/>
            <person name="Joh K."/>
        </authorList>
    </citation>
    <scope>NUCLEOTIDE SEQUENCE [LARGE SCALE GENOMIC DNA]</scope>
    <source>
        <strain evidence="3 4">HMF7410</strain>
    </source>
</reference>
<feature type="transmembrane region" description="Helical" evidence="1">
    <location>
        <begin position="48"/>
        <end position="68"/>
    </location>
</feature>
<protein>
    <submittedName>
        <fullName evidence="3">DUF4134 domain-containing protein</fullName>
    </submittedName>
</protein>
<evidence type="ECO:0000256" key="1">
    <source>
        <dbReference type="SAM" id="Phobius"/>
    </source>
</evidence>
<feature type="transmembrane region" description="Helical" evidence="1">
    <location>
        <begin position="80"/>
        <end position="100"/>
    </location>
</feature>
<keyword evidence="1" id="KW-0812">Transmembrane</keyword>
<evidence type="ECO:0000256" key="2">
    <source>
        <dbReference type="SAM" id="SignalP"/>
    </source>
</evidence>
<name>A0A7K1T0E3_9SPHI</name>
<comment type="caution">
    <text evidence="3">The sequence shown here is derived from an EMBL/GenBank/DDBJ whole genome shotgun (WGS) entry which is preliminary data.</text>
</comment>
<keyword evidence="4" id="KW-1185">Reference proteome</keyword>
<dbReference type="InterPro" id="IPR025408">
    <property type="entry name" value="DUF4134"/>
</dbReference>
<evidence type="ECO:0000313" key="3">
    <source>
        <dbReference type="EMBL" id="MVN23029.1"/>
    </source>
</evidence>
<organism evidence="3 4">
    <name type="scientific">Mucilaginibacter arboris</name>
    <dbReference type="NCBI Taxonomy" id="2682090"/>
    <lineage>
        <taxon>Bacteria</taxon>
        <taxon>Pseudomonadati</taxon>
        <taxon>Bacteroidota</taxon>
        <taxon>Sphingobacteriia</taxon>
        <taxon>Sphingobacteriales</taxon>
        <taxon>Sphingobacteriaceae</taxon>
        <taxon>Mucilaginibacter</taxon>
    </lineage>
</organism>
<dbReference type="Proteomes" id="UP000462014">
    <property type="component" value="Unassembled WGS sequence"/>
</dbReference>
<accession>A0A7K1T0E3</accession>
<dbReference type="RefSeq" id="WP_157568859.1">
    <property type="nucleotide sequence ID" value="NZ_WPIK01000016.1"/>
</dbReference>
<dbReference type="AlphaFoldDB" id="A0A7K1T0E3"/>
<feature type="chain" id="PRO_5029881581" evidence="2">
    <location>
        <begin position="25"/>
        <end position="102"/>
    </location>
</feature>
<keyword evidence="1" id="KW-0472">Membrane</keyword>
<feature type="signal peptide" evidence="2">
    <location>
        <begin position="1"/>
        <end position="24"/>
    </location>
</feature>
<keyword evidence="1" id="KW-1133">Transmembrane helix</keyword>
<keyword evidence="2" id="KW-0732">Signal</keyword>
<dbReference type="Pfam" id="PF13572">
    <property type="entry name" value="DUF4134"/>
    <property type="match status" value="1"/>
</dbReference>